<feature type="compositionally biased region" description="Acidic residues" evidence="2">
    <location>
        <begin position="57"/>
        <end position="68"/>
    </location>
</feature>
<evidence type="ECO:0000256" key="1">
    <source>
        <dbReference type="ARBA" id="ARBA00008738"/>
    </source>
</evidence>
<evidence type="ECO:0000313" key="3">
    <source>
        <dbReference type="EMBL" id="THD24808.1"/>
    </source>
</evidence>
<protein>
    <submittedName>
        <fullName evidence="3">Uncharacterized protein</fullName>
    </submittedName>
</protein>
<dbReference type="PANTHER" id="PTHR31516">
    <property type="entry name" value="STABILIZER OF AXONEMAL MICROTUBULES 2"/>
    <property type="match status" value="1"/>
</dbReference>
<dbReference type="GO" id="GO:0005879">
    <property type="term" value="C:axonemal microtubule"/>
    <property type="evidence" value="ECO:0007669"/>
    <property type="project" value="TreeGrafter"/>
</dbReference>
<keyword evidence="4" id="KW-1185">Reference proteome</keyword>
<feature type="compositionally biased region" description="Polar residues" evidence="2">
    <location>
        <begin position="24"/>
        <end position="34"/>
    </location>
</feature>
<reference evidence="3" key="1">
    <citation type="submission" date="2019-03" db="EMBL/GenBank/DDBJ databases">
        <title>Improved annotation for the trematode Fasciola hepatica.</title>
        <authorList>
            <person name="Choi Y.-J."/>
            <person name="Martin J."/>
            <person name="Mitreva M."/>
        </authorList>
    </citation>
    <scope>NUCLEOTIDE SEQUENCE [LARGE SCALE GENOMIC DNA]</scope>
</reference>
<dbReference type="EMBL" id="JXXN02001420">
    <property type="protein sequence ID" value="THD24808.1"/>
    <property type="molecule type" value="Genomic_DNA"/>
</dbReference>
<feature type="region of interest" description="Disordered" evidence="2">
    <location>
        <begin position="1"/>
        <end position="86"/>
    </location>
</feature>
<dbReference type="InterPro" id="IPR033336">
    <property type="entry name" value="SAXO1/2"/>
</dbReference>
<organism evidence="3 4">
    <name type="scientific">Fasciola hepatica</name>
    <name type="common">Liver fluke</name>
    <dbReference type="NCBI Taxonomy" id="6192"/>
    <lineage>
        <taxon>Eukaryota</taxon>
        <taxon>Metazoa</taxon>
        <taxon>Spiralia</taxon>
        <taxon>Lophotrochozoa</taxon>
        <taxon>Platyhelminthes</taxon>
        <taxon>Trematoda</taxon>
        <taxon>Digenea</taxon>
        <taxon>Plagiorchiida</taxon>
        <taxon>Echinostomata</taxon>
        <taxon>Echinostomatoidea</taxon>
        <taxon>Fasciolidae</taxon>
        <taxon>Fasciola</taxon>
    </lineage>
</organism>
<feature type="region of interest" description="Disordered" evidence="2">
    <location>
        <begin position="201"/>
        <end position="291"/>
    </location>
</feature>
<dbReference type="GO" id="GO:0036126">
    <property type="term" value="C:sperm flagellum"/>
    <property type="evidence" value="ECO:0007669"/>
    <property type="project" value="TreeGrafter"/>
</dbReference>
<sequence>MDEIENNESGENSNEAYSEDDSGQPPSYESTANEETPFEETTEDGPAPENDPPAIEEVAENNDTDEFGDDKCSYHISDDDPKSWALDSVMPADQKEKSFWRRNTEIEMEGSLEVRLPADTKMHSKQPCNTDGDNLRKPLLPTSKLQAVRTKQRETDRDFDGPHHHFEGPRQPIRPVDQFQWPRGGTMLVTTYKEDYPARVGNKREIPIKPKPSLSTPKQDEPSYTSYRKEFLPLPIERTESCRPKQSYVPPEEPMQDTTSYQLEFPPREAQKRESLKPSQNLEHSSEPMERRTSYMLDFPLRGSVSREEQYRPTCQPNFLSGLSTGISAYREEFTTPILNPFHSCRPEYIYSPPRQPMESQSVYRSAFGPISLDPTESFAPKRVYVPPTEAISDVTSYRVDFQAPPLVKPATFKPYFTYQRSENEMSSFTTYNRDYLPISGDRVQPFLPKPQLSLPEENYPNISSYTLDFPRKQGLNTGKFIPKTNLQLPTDPFLGESIYKTHFLEYNPVAVQMFKPAQTFSPPSIRMDDKTTYRLSYLPILHRAARENHSDRTPHLASSFLSDQMQTSGITKTDPKHGLKLTDFPMPKPTRLPFISDCSSLGMENSDPREDVRRTSKFSLLKPLADPRKEMLYPPSFMGNDQNNTGSFDKWKNREKQFMGPCNMFNDLAGDQQSTGKQIPTEWTERKYEETNLRWDLPTKAYSNQQNLSSFTRVARPTQKLSSMRTKPQSVAMKKVNKMLNSEPVIGLQRSTRQ</sequence>
<comment type="similarity">
    <text evidence="1">Belongs to the FAM154 family.</text>
</comment>
<dbReference type="PANTHER" id="PTHR31516:SF17">
    <property type="entry name" value="STABILIZER OF AXONEMAL MICROTUBULES 2"/>
    <property type="match status" value="1"/>
</dbReference>
<feature type="compositionally biased region" description="Basic and acidic residues" evidence="2">
    <location>
        <begin position="266"/>
        <end position="276"/>
    </location>
</feature>
<feature type="compositionally biased region" description="Basic and acidic residues" evidence="2">
    <location>
        <begin position="69"/>
        <end position="82"/>
    </location>
</feature>
<dbReference type="Pfam" id="PF05217">
    <property type="entry name" value="SAXO1-2"/>
    <property type="match status" value="1"/>
</dbReference>
<feature type="compositionally biased region" description="Basic and acidic residues" evidence="2">
    <location>
        <begin position="151"/>
        <end position="168"/>
    </location>
</feature>
<name>A0A4E0RTN9_FASHE</name>
<feature type="region of interest" description="Disordered" evidence="2">
    <location>
        <begin position="566"/>
        <end position="585"/>
    </location>
</feature>
<evidence type="ECO:0000313" key="4">
    <source>
        <dbReference type="Proteomes" id="UP000230066"/>
    </source>
</evidence>
<gene>
    <name evidence="3" type="ORF">D915_004281</name>
</gene>
<dbReference type="GO" id="GO:0036064">
    <property type="term" value="C:ciliary basal body"/>
    <property type="evidence" value="ECO:0007669"/>
    <property type="project" value="TreeGrafter"/>
</dbReference>
<comment type="caution">
    <text evidence="3">The sequence shown here is derived from an EMBL/GenBank/DDBJ whole genome shotgun (WGS) entry which is preliminary data.</text>
</comment>
<dbReference type="GO" id="GO:0005814">
    <property type="term" value="C:centriole"/>
    <property type="evidence" value="ECO:0007669"/>
    <property type="project" value="TreeGrafter"/>
</dbReference>
<dbReference type="AlphaFoldDB" id="A0A4E0RTN9"/>
<feature type="region of interest" description="Disordered" evidence="2">
    <location>
        <begin position="111"/>
        <end position="182"/>
    </location>
</feature>
<proteinExistence type="inferred from homology"/>
<evidence type="ECO:0000256" key="2">
    <source>
        <dbReference type="SAM" id="MobiDB-lite"/>
    </source>
</evidence>
<dbReference type="GO" id="GO:0008017">
    <property type="term" value="F:microtubule binding"/>
    <property type="evidence" value="ECO:0007669"/>
    <property type="project" value="InterPro"/>
</dbReference>
<feature type="compositionally biased region" description="Basic and acidic residues" evidence="2">
    <location>
        <begin position="227"/>
        <end position="243"/>
    </location>
</feature>
<feature type="compositionally biased region" description="Polar residues" evidence="2">
    <location>
        <begin position="213"/>
        <end position="226"/>
    </location>
</feature>
<accession>A0A4E0RTN9</accession>
<dbReference type="Proteomes" id="UP000230066">
    <property type="component" value="Unassembled WGS sequence"/>
</dbReference>